<evidence type="ECO:0000259" key="1">
    <source>
        <dbReference type="PROSITE" id="PS50022"/>
    </source>
</evidence>
<accession>A0ABR2H766</accession>
<gene>
    <name evidence="3" type="ORF">M9Y10_026262</name>
    <name evidence="2" type="ORF">M9Y10_032050</name>
</gene>
<evidence type="ECO:0000313" key="3">
    <source>
        <dbReference type="EMBL" id="KAK8842044.1"/>
    </source>
</evidence>
<organism evidence="3 4">
    <name type="scientific">Tritrichomonas musculus</name>
    <dbReference type="NCBI Taxonomy" id="1915356"/>
    <lineage>
        <taxon>Eukaryota</taxon>
        <taxon>Metamonada</taxon>
        <taxon>Parabasalia</taxon>
        <taxon>Tritrichomonadida</taxon>
        <taxon>Tritrichomonadidae</taxon>
        <taxon>Tritrichomonas</taxon>
    </lineage>
</organism>
<proteinExistence type="predicted"/>
<dbReference type="SUPFAM" id="SSF49785">
    <property type="entry name" value="Galactose-binding domain-like"/>
    <property type="match status" value="1"/>
</dbReference>
<evidence type="ECO:0000313" key="4">
    <source>
        <dbReference type="Proteomes" id="UP001470230"/>
    </source>
</evidence>
<dbReference type="Gene3D" id="2.60.120.260">
    <property type="entry name" value="Galactose-binding domain-like"/>
    <property type="match status" value="1"/>
</dbReference>
<dbReference type="Pfam" id="PF00754">
    <property type="entry name" value="F5_F8_type_C"/>
    <property type="match status" value="1"/>
</dbReference>
<dbReference type="EMBL" id="JAPFFF010000441">
    <property type="protein sequence ID" value="KAK8834278.1"/>
    <property type="molecule type" value="Genomic_DNA"/>
</dbReference>
<dbReference type="PROSITE" id="PS50022">
    <property type="entry name" value="FA58C_3"/>
    <property type="match status" value="1"/>
</dbReference>
<evidence type="ECO:0000313" key="2">
    <source>
        <dbReference type="EMBL" id="KAK8834278.1"/>
    </source>
</evidence>
<dbReference type="InterPro" id="IPR000421">
    <property type="entry name" value="FA58C"/>
</dbReference>
<dbReference type="Proteomes" id="UP001470230">
    <property type="component" value="Unassembled WGS sequence"/>
</dbReference>
<comment type="caution">
    <text evidence="3">The sequence shown here is derived from an EMBL/GenBank/DDBJ whole genome shotgun (WGS) entry which is preliminary data.</text>
</comment>
<feature type="domain" description="F5/8 type C" evidence="1">
    <location>
        <begin position="300"/>
        <end position="449"/>
    </location>
</feature>
<reference evidence="3 4" key="1">
    <citation type="submission" date="2024-04" db="EMBL/GenBank/DDBJ databases">
        <title>Tritrichomonas musculus Genome.</title>
        <authorList>
            <person name="Alves-Ferreira E."/>
            <person name="Grigg M."/>
            <person name="Lorenzi H."/>
            <person name="Galac M."/>
        </authorList>
    </citation>
    <scope>NUCLEOTIDE SEQUENCE [LARGE SCALE GENOMIC DNA]</scope>
    <source>
        <strain evidence="3 4">EAF2021</strain>
    </source>
</reference>
<name>A0ABR2H766_9EUKA</name>
<keyword evidence="4" id="KW-1185">Reference proteome</keyword>
<sequence length="454" mass="52870">MNNENSLAFFSILYFGKFVEMSKTSQLRLKPSSILKVPFQTYEKDFSFIVNGQEFKTSRFFADLLSPIICKIHLNDPTVDTFVINTQYTGDFSRILQLSNFISTNLSEDEIPFISEVIEILGNESIEHRSLNTTTEITVDNVLTLLQQHNLYSKFYSSQISKEIEFAASHFNELFEKKEEETMNLPIDILMSILKNDHLLLKNEDQLLKFANDMHSKSSIYSILYETVLFLNVSEEMMKEFVMLYNINDISIEIWRNLSKRLYNEKSDSNVKNRYTGSQKKGTVFEYTDEKLLKGIFNYFQEKTGGQIDKEIGFTSSSVASNNESYQPRNVAVFNDKDKFFYSGGQRNDWICFDFREHRVIPTHYTVRSYETHPNNIHPKSWVVEGSEDGKSWVTIDEETNCPLLNGNSLVHTFAVNHPTSEEFKYIRMKSTGQDWNGQYYLLLESFEIYGTLI</sequence>
<protein>
    <recommendedName>
        <fullName evidence="1">F5/8 type C domain-containing protein</fullName>
    </recommendedName>
</protein>
<dbReference type="EMBL" id="JAPFFF010000039">
    <property type="protein sequence ID" value="KAK8842044.1"/>
    <property type="molecule type" value="Genomic_DNA"/>
</dbReference>
<dbReference type="InterPro" id="IPR008979">
    <property type="entry name" value="Galactose-bd-like_sf"/>
</dbReference>